<dbReference type="InterPro" id="IPR002656">
    <property type="entry name" value="Acyl_transf_3_dom"/>
</dbReference>
<protein>
    <recommendedName>
        <fullName evidence="2">Acyltransferase 3 domain-containing protein</fullName>
    </recommendedName>
</protein>
<feature type="transmembrane region" description="Helical" evidence="1">
    <location>
        <begin position="203"/>
        <end position="226"/>
    </location>
</feature>
<dbReference type="AlphaFoldDB" id="A0A6A7BQS1"/>
<proteinExistence type="predicted"/>
<reference evidence="3" key="1">
    <citation type="journal article" date="2020" name="Stud. Mycol.">
        <title>101 Dothideomycetes genomes: a test case for predicting lifestyles and emergence of pathogens.</title>
        <authorList>
            <person name="Haridas S."/>
            <person name="Albert R."/>
            <person name="Binder M."/>
            <person name="Bloem J."/>
            <person name="Labutti K."/>
            <person name="Salamov A."/>
            <person name="Andreopoulos B."/>
            <person name="Baker S."/>
            <person name="Barry K."/>
            <person name="Bills G."/>
            <person name="Bluhm B."/>
            <person name="Cannon C."/>
            <person name="Castanera R."/>
            <person name="Culley D."/>
            <person name="Daum C."/>
            <person name="Ezra D."/>
            <person name="Gonzalez J."/>
            <person name="Henrissat B."/>
            <person name="Kuo A."/>
            <person name="Liang C."/>
            <person name="Lipzen A."/>
            <person name="Lutzoni F."/>
            <person name="Magnuson J."/>
            <person name="Mondo S."/>
            <person name="Nolan M."/>
            <person name="Ohm R."/>
            <person name="Pangilinan J."/>
            <person name="Park H.-J."/>
            <person name="Ramirez L."/>
            <person name="Alfaro M."/>
            <person name="Sun H."/>
            <person name="Tritt A."/>
            <person name="Yoshinaga Y."/>
            <person name="Zwiers L.-H."/>
            <person name="Turgeon B."/>
            <person name="Goodwin S."/>
            <person name="Spatafora J."/>
            <person name="Crous P."/>
            <person name="Grigoriev I."/>
        </authorList>
    </citation>
    <scope>NUCLEOTIDE SEQUENCE</scope>
    <source>
        <strain evidence="3">CBS 480.64</strain>
    </source>
</reference>
<evidence type="ECO:0000256" key="1">
    <source>
        <dbReference type="SAM" id="Phobius"/>
    </source>
</evidence>
<keyword evidence="4" id="KW-1185">Reference proteome</keyword>
<name>A0A6A7BQS1_9PEZI</name>
<keyword evidence="1" id="KW-1133">Transmembrane helix</keyword>
<dbReference type="Pfam" id="PF01757">
    <property type="entry name" value="Acyl_transf_3"/>
    <property type="match status" value="1"/>
</dbReference>
<evidence type="ECO:0000259" key="2">
    <source>
        <dbReference type="Pfam" id="PF01757"/>
    </source>
</evidence>
<feature type="transmembrane region" description="Helical" evidence="1">
    <location>
        <begin position="233"/>
        <end position="261"/>
    </location>
</feature>
<sequence>MNYHEIPLDDFSEIQDVESQINEKTQGESLEFLNGLRGIAALMVYNSHWVAYWYEGDNPLFFGLGYEDKPWSFAALPIVRLFWTGGAAAVAIFFVLSGFVLSKSHLQTMVRDGQASGKKVRRKLLGASIRRPIRLFLPPLAFSLMLVLTMHLPFGLSPHIDWPEPLDSLPQELIKWIKECAIVFYPFIDSGPFGRWFCYNPPVWTIAVEFVGSIVVFLALALVSFVRSRYRLGIFLIMTAIFTATYQWALAMFIAGIILALNELSPTLPETFNSKTTSLINHTLLILAWYLLSQPTSGRIPSQSSNTPGWYYNDEYWRFWEIPGSALAVYTLLRIPWLQRLFETRPLRFLGRVSFSFYLTHIPLLWTAGDRISRVLGQPREHAMWWDGILAIPDVGPTGLTSRFLVVQAIVLPVNLFLAELGTRWIDQPSVKLGKWVVKKLV</sequence>
<feature type="transmembrane region" description="Helical" evidence="1">
    <location>
        <begin position="135"/>
        <end position="156"/>
    </location>
</feature>
<dbReference type="Proteomes" id="UP000799421">
    <property type="component" value="Unassembled WGS sequence"/>
</dbReference>
<dbReference type="PANTHER" id="PTHR23028:SF134">
    <property type="entry name" value="PUTATIVE (AFU_ORTHOLOGUE AFUA_4G08520)-RELATED"/>
    <property type="match status" value="1"/>
</dbReference>
<accession>A0A6A7BQS1</accession>
<organism evidence="3 4">
    <name type="scientific">Piedraia hortae CBS 480.64</name>
    <dbReference type="NCBI Taxonomy" id="1314780"/>
    <lineage>
        <taxon>Eukaryota</taxon>
        <taxon>Fungi</taxon>
        <taxon>Dikarya</taxon>
        <taxon>Ascomycota</taxon>
        <taxon>Pezizomycotina</taxon>
        <taxon>Dothideomycetes</taxon>
        <taxon>Dothideomycetidae</taxon>
        <taxon>Capnodiales</taxon>
        <taxon>Piedraiaceae</taxon>
        <taxon>Piedraia</taxon>
    </lineage>
</organism>
<keyword evidence="1" id="KW-0812">Transmembrane</keyword>
<dbReference type="OrthoDB" id="5405781at2759"/>
<feature type="domain" description="Acyltransferase 3" evidence="2">
    <location>
        <begin position="31"/>
        <end position="375"/>
    </location>
</feature>
<gene>
    <name evidence="3" type="ORF">K470DRAFT_301470</name>
</gene>
<feature type="transmembrane region" description="Helical" evidence="1">
    <location>
        <begin position="81"/>
        <end position="101"/>
    </location>
</feature>
<evidence type="ECO:0000313" key="4">
    <source>
        <dbReference type="Proteomes" id="UP000799421"/>
    </source>
</evidence>
<dbReference type="GO" id="GO:0016747">
    <property type="term" value="F:acyltransferase activity, transferring groups other than amino-acyl groups"/>
    <property type="evidence" value="ECO:0007669"/>
    <property type="project" value="InterPro"/>
</dbReference>
<dbReference type="EMBL" id="MU006056">
    <property type="protein sequence ID" value="KAF2857237.1"/>
    <property type="molecule type" value="Genomic_DNA"/>
</dbReference>
<keyword evidence="1" id="KW-0472">Membrane</keyword>
<dbReference type="InterPro" id="IPR050879">
    <property type="entry name" value="Acyltransferase_3"/>
</dbReference>
<dbReference type="PANTHER" id="PTHR23028">
    <property type="entry name" value="ACETYLTRANSFERASE"/>
    <property type="match status" value="1"/>
</dbReference>
<evidence type="ECO:0000313" key="3">
    <source>
        <dbReference type="EMBL" id="KAF2857237.1"/>
    </source>
</evidence>